<name>A0A6J2W7T1_CHACN</name>
<dbReference type="Gene3D" id="3.30.1120.90">
    <property type="entry name" value="Nucleosome assembly protein"/>
    <property type="match status" value="1"/>
</dbReference>
<comment type="similarity">
    <text evidence="1 2">Belongs to the nucleosome assembly protein (NAP) family.</text>
</comment>
<dbReference type="InParanoid" id="A0A6J2W7T1"/>
<feature type="coiled-coil region" evidence="3">
    <location>
        <begin position="257"/>
        <end position="284"/>
    </location>
</feature>
<feature type="compositionally biased region" description="Acidic residues" evidence="4">
    <location>
        <begin position="528"/>
        <end position="541"/>
    </location>
</feature>
<sequence>MSTQSDSNKRSESKKRSFSPEPGSESPLSKQAKVDALEEPGPVKGHVKDDGQGQSETGDLEENPELREVTGQTEQELKSATANSAKDDKIKDAQERKRGDTEDAQTPNGKSGDADGCAKKSALSTSQEQSDSRAIAAAEVLASLTRGNEDEDNEELPCSSKQAGHEGSRGKSSRLVCTKESSKPDRGQQAEAAVADSSSSLLNRSDREGAEQMSYMNEEDDSLHGSSSTPSSSLASENDDNEDGECAIVSVKMAPEIRQSVALLAQVQMRLDALEKKGARLHQRLELKLGRQRRPHLDQRSAITQAIPGFWVTALLNHPHLSAHIDENDEDALSYMTNLEIDTFKNNKLGYRISFHFRRNPYFQNNVIVKEIHLGTRGSPVSFSNPILWHRGQNLTGNGEPRRTARGVYQSFFNWFSDHSNPGRDDLAQILKDDLYRNPLRYYLTPLWEPRENGSAPKASDNSNGDECVVISDSDDDNQEEAGHRLRMEREEEDDDEEEDDEEEEEEEEQVADSDDSDRGAGDSSYEEKEEEEVDVEEVDESHDSGGCEVREEEQVEEDVDVDDEDEG</sequence>
<keyword evidence="3" id="KW-0175">Coiled coil</keyword>
<evidence type="ECO:0000313" key="5">
    <source>
        <dbReference type="Proteomes" id="UP000504632"/>
    </source>
</evidence>
<dbReference type="InterPro" id="IPR002164">
    <property type="entry name" value="NAP_family"/>
</dbReference>
<evidence type="ECO:0000256" key="1">
    <source>
        <dbReference type="ARBA" id="ARBA00009947"/>
    </source>
</evidence>
<gene>
    <name evidence="6" type="primary">tspy</name>
</gene>
<feature type="compositionally biased region" description="Low complexity" evidence="4">
    <location>
        <begin position="224"/>
        <end position="236"/>
    </location>
</feature>
<dbReference type="Pfam" id="PF00956">
    <property type="entry name" value="NAP"/>
    <property type="match status" value="1"/>
</dbReference>
<evidence type="ECO:0000256" key="2">
    <source>
        <dbReference type="RuleBase" id="RU003876"/>
    </source>
</evidence>
<dbReference type="FunFam" id="3.30.1120.90:FF:000002">
    <property type="entry name" value="Testis-specific Y-encoded-like protein 2"/>
    <property type="match status" value="1"/>
</dbReference>
<feature type="region of interest" description="Disordered" evidence="4">
    <location>
        <begin position="449"/>
        <end position="568"/>
    </location>
</feature>
<feature type="compositionally biased region" description="Acidic residues" evidence="4">
    <location>
        <begin position="551"/>
        <end position="568"/>
    </location>
</feature>
<dbReference type="InterPro" id="IPR037231">
    <property type="entry name" value="NAP-like_sf"/>
</dbReference>
<dbReference type="Gene3D" id="1.20.5.1500">
    <property type="match status" value="1"/>
</dbReference>
<dbReference type="OrthoDB" id="19419at2759"/>
<feature type="compositionally biased region" description="Basic and acidic residues" evidence="4">
    <location>
        <begin position="481"/>
        <end position="490"/>
    </location>
</feature>
<proteinExistence type="inferred from homology"/>
<dbReference type="CTD" id="337214"/>
<dbReference type="AlphaFoldDB" id="A0A6J2W7T1"/>
<reference evidence="6" key="1">
    <citation type="submission" date="2025-08" db="UniProtKB">
        <authorList>
            <consortium name="RefSeq"/>
        </authorList>
    </citation>
    <scope>IDENTIFICATION</scope>
</reference>
<feature type="compositionally biased region" description="Acidic residues" evidence="4">
    <location>
        <begin position="491"/>
        <end position="516"/>
    </location>
</feature>
<feature type="compositionally biased region" description="Polar residues" evidence="4">
    <location>
        <begin position="70"/>
        <end position="84"/>
    </location>
</feature>
<evidence type="ECO:0000313" key="6">
    <source>
        <dbReference type="RefSeq" id="XP_030640323.1"/>
    </source>
</evidence>
<dbReference type="SUPFAM" id="SSF143113">
    <property type="entry name" value="NAP-like"/>
    <property type="match status" value="1"/>
</dbReference>
<dbReference type="GO" id="GO:0005634">
    <property type="term" value="C:nucleus"/>
    <property type="evidence" value="ECO:0007669"/>
    <property type="project" value="InterPro"/>
</dbReference>
<dbReference type="Proteomes" id="UP000504632">
    <property type="component" value="Chromosome 9"/>
</dbReference>
<dbReference type="PANTHER" id="PTHR11875">
    <property type="entry name" value="TESTIS-SPECIFIC Y-ENCODED PROTEIN"/>
    <property type="match status" value="1"/>
</dbReference>
<dbReference type="FunCoup" id="A0A6J2W7T1">
    <property type="interactions" value="121"/>
</dbReference>
<feature type="region of interest" description="Disordered" evidence="4">
    <location>
        <begin position="1"/>
        <end position="241"/>
    </location>
</feature>
<feature type="compositionally biased region" description="Basic and acidic residues" evidence="4">
    <location>
        <begin position="85"/>
        <end position="101"/>
    </location>
</feature>
<dbReference type="GO" id="GO:0006334">
    <property type="term" value="P:nucleosome assembly"/>
    <property type="evidence" value="ECO:0007669"/>
    <property type="project" value="InterPro"/>
</dbReference>
<evidence type="ECO:0000256" key="3">
    <source>
        <dbReference type="SAM" id="Coils"/>
    </source>
</evidence>
<keyword evidence="5" id="KW-1185">Reference proteome</keyword>
<evidence type="ECO:0000256" key="4">
    <source>
        <dbReference type="SAM" id="MobiDB-lite"/>
    </source>
</evidence>
<dbReference type="RefSeq" id="XP_030640323.1">
    <property type="nucleotide sequence ID" value="XM_030784463.1"/>
</dbReference>
<accession>A0A6J2W7T1</accession>
<protein>
    <submittedName>
        <fullName evidence="6">Testis specific protein Y-linked</fullName>
    </submittedName>
</protein>
<organism evidence="5 6">
    <name type="scientific">Chanos chanos</name>
    <name type="common">Milkfish</name>
    <name type="synonym">Mugil chanos</name>
    <dbReference type="NCBI Taxonomy" id="29144"/>
    <lineage>
        <taxon>Eukaryota</taxon>
        <taxon>Metazoa</taxon>
        <taxon>Chordata</taxon>
        <taxon>Craniata</taxon>
        <taxon>Vertebrata</taxon>
        <taxon>Euteleostomi</taxon>
        <taxon>Actinopterygii</taxon>
        <taxon>Neopterygii</taxon>
        <taxon>Teleostei</taxon>
        <taxon>Ostariophysi</taxon>
        <taxon>Gonorynchiformes</taxon>
        <taxon>Chanidae</taxon>
        <taxon>Chanos</taxon>
    </lineage>
</organism>
<dbReference type="GeneID" id="115820791"/>